<sequence>MTSAAASHEVSDARSDDAWPEFTQSMCEELNGKRCLALAAATAPAKLAAVCRCIDDACARLVAASSAGAKEEKPLKPNDLLLSLQRAPRVCFTTEAGIAKLQKCTAVYGRTPSLLLLEMYDDRAFVLDLNPGLLGNSEQAAAVEAFLRGVAEGSVAKALQGAAPPDDDRLEPTHGITLSHGLCAVTSTFRRLKRKEAGGAVCVFWSSRCAVCPAVLMMMDHLVGVVWKASEACGVARPFSYLACNIDDNDLPAEDWPETPHQQTVPTTAAYDGNGERFVYTGKRSAAPIVRFICAHCLPRDLPTAARITSDALAIAEKLTDEELWEIGLPPAANKDVEKKSPPHGGGNAHEASVESSRGARRKRPLGCSETLPDDELPQRAAEQLETQKRRVEKEHEEVMGP</sequence>
<dbReference type="SUPFAM" id="SSF52833">
    <property type="entry name" value="Thioredoxin-like"/>
    <property type="match status" value="1"/>
</dbReference>
<name>A0A3R7PZX1_9TRYP</name>
<organism evidence="2 3">
    <name type="scientific">Trypanosoma conorhini</name>
    <dbReference type="NCBI Taxonomy" id="83891"/>
    <lineage>
        <taxon>Eukaryota</taxon>
        <taxon>Discoba</taxon>
        <taxon>Euglenozoa</taxon>
        <taxon>Kinetoplastea</taxon>
        <taxon>Metakinetoplastina</taxon>
        <taxon>Trypanosomatida</taxon>
        <taxon>Trypanosomatidae</taxon>
        <taxon>Trypanosoma</taxon>
    </lineage>
</organism>
<comment type="caution">
    <text evidence="2">The sequence shown here is derived from an EMBL/GenBank/DDBJ whole genome shotgun (WGS) entry which is preliminary data.</text>
</comment>
<keyword evidence="3" id="KW-1185">Reference proteome</keyword>
<proteinExistence type="predicted"/>
<dbReference type="RefSeq" id="XP_029232790.1">
    <property type="nucleotide sequence ID" value="XM_029367094.1"/>
</dbReference>
<dbReference type="EMBL" id="MKKU01000002">
    <property type="protein sequence ID" value="RNF27584.1"/>
    <property type="molecule type" value="Genomic_DNA"/>
</dbReference>
<evidence type="ECO:0000313" key="3">
    <source>
        <dbReference type="Proteomes" id="UP000284403"/>
    </source>
</evidence>
<protein>
    <recommendedName>
        <fullName evidence="4">Thioredoxin domain-containing protein</fullName>
    </recommendedName>
</protein>
<reference evidence="2 3" key="1">
    <citation type="journal article" date="2018" name="BMC Genomics">
        <title>Genomic comparison of Trypanosoma conorhini and Trypanosoma rangeli to Trypanosoma cruzi strains of high and low virulence.</title>
        <authorList>
            <person name="Bradwell K.R."/>
            <person name="Koparde V.N."/>
            <person name="Matveyev A.V."/>
            <person name="Serrano M.G."/>
            <person name="Alves J.M."/>
            <person name="Parikh H."/>
            <person name="Huang B."/>
            <person name="Lee V."/>
            <person name="Espinosa-Alvarez O."/>
            <person name="Ortiz P.A."/>
            <person name="Costa-Martins A.G."/>
            <person name="Teixeira M.M."/>
            <person name="Buck G.A."/>
        </authorList>
    </citation>
    <scope>NUCLEOTIDE SEQUENCE [LARGE SCALE GENOMIC DNA]</scope>
    <source>
        <strain evidence="2 3">025E</strain>
    </source>
</reference>
<gene>
    <name evidence="2" type="ORF">Tco025E_00145</name>
</gene>
<dbReference type="OrthoDB" id="252718at2759"/>
<feature type="region of interest" description="Disordered" evidence="1">
    <location>
        <begin position="330"/>
        <end position="402"/>
    </location>
</feature>
<accession>A0A3R7PZX1</accession>
<evidence type="ECO:0000256" key="1">
    <source>
        <dbReference type="SAM" id="MobiDB-lite"/>
    </source>
</evidence>
<dbReference type="InterPro" id="IPR036249">
    <property type="entry name" value="Thioredoxin-like_sf"/>
</dbReference>
<feature type="compositionally biased region" description="Basic and acidic residues" evidence="1">
    <location>
        <begin position="386"/>
        <end position="402"/>
    </location>
</feature>
<dbReference type="GeneID" id="40313756"/>
<dbReference type="AlphaFoldDB" id="A0A3R7PZX1"/>
<evidence type="ECO:0008006" key="4">
    <source>
        <dbReference type="Google" id="ProtNLM"/>
    </source>
</evidence>
<evidence type="ECO:0000313" key="2">
    <source>
        <dbReference type="EMBL" id="RNF27584.1"/>
    </source>
</evidence>
<dbReference type="Proteomes" id="UP000284403">
    <property type="component" value="Unassembled WGS sequence"/>
</dbReference>